<dbReference type="GeneID" id="8442229"/>
<evidence type="ECO:0000313" key="11">
    <source>
        <dbReference type="EMBL" id="EEP81495.1"/>
    </source>
</evidence>
<evidence type="ECO:0000256" key="9">
    <source>
        <dbReference type="SAM" id="MobiDB-lite"/>
    </source>
</evidence>
<dbReference type="AlphaFoldDB" id="C4JXI7"/>
<feature type="coiled-coil region" evidence="8">
    <location>
        <begin position="80"/>
        <end position="132"/>
    </location>
</feature>
<feature type="domain" description="Autophagy protein ATG17-like" evidence="10">
    <location>
        <begin position="45"/>
        <end position="465"/>
    </location>
</feature>
<dbReference type="Pfam" id="PF04108">
    <property type="entry name" value="ATG17_like"/>
    <property type="match status" value="1"/>
</dbReference>
<sequence>MSPSGSMSSSASEGRSHFNAAAVDDGHQQPNLETLVGHLVAAKRSLSSINHVWRANEIVTAARSALEEGVILSARAGFLHRELEVQLRSLYQIKDEIEQLAQYGREDFSSTLKELDKVDEKLQQALSLLRETSVEPSFLPPGEEPKTLHDFVDENAVQDLQSLLKDAIDNTNSAQADLDASNNAFDEELDAIQRKLSKYNVPIKPIPHSSTLPSSPPQTQATPSPAVIPELLHSLELHAQEMADLLESLVHHFDLCATAVKHTEGGGAAALRITGDLPSGLNVGVRLGNDGEDIDNPNAPPEPLTELEYQGMIGVIVKDATEAEDVVLEIQDRIAEMETTLDRIVAQRDLLAESCAAMIENVHRLDKFFKSKLASYITQSHVFTRVWKEQHERMQAGMADLSDLRTMYVGFLDAYDDLILEVARRKSVRVSVERILHDARVKLDKLYDDDVRAREAFRVEQGDYLPSDIWPGLNRAPMRVEFNRIFDNNPNTGVSASKAALAPIPGVDGENSPEGQEKPSAHMESSQPEEEPINPGGDSVPDLPKYVIERAVVRKKARIKASRLPPTAQHVK</sequence>
<dbReference type="OMA" id="THVWRAN"/>
<dbReference type="GO" id="GO:1990316">
    <property type="term" value="C:Atg1/ULK1 kinase complex"/>
    <property type="evidence" value="ECO:0007669"/>
    <property type="project" value="TreeGrafter"/>
</dbReference>
<dbReference type="PANTHER" id="PTHR28005">
    <property type="entry name" value="AUTOPHAGY-RELATED PROTEIN 17"/>
    <property type="match status" value="1"/>
</dbReference>
<gene>
    <name evidence="11" type="ORF">UREG_06360</name>
</gene>
<dbReference type="VEuPathDB" id="FungiDB:UREG_06360"/>
<organism evidence="11 12">
    <name type="scientific">Uncinocarpus reesii (strain UAMH 1704)</name>
    <dbReference type="NCBI Taxonomy" id="336963"/>
    <lineage>
        <taxon>Eukaryota</taxon>
        <taxon>Fungi</taxon>
        <taxon>Dikarya</taxon>
        <taxon>Ascomycota</taxon>
        <taxon>Pezizomycotina</taxon>
        <taxon>Eurotiomycetes</taxon>
        <taxon>Eurotiomycetidae</taxon>
        <taxon>Onygenales</taxon>
        <taxon>Onygenaceae</taxon>
        <taxon>Uncinocarpus</taxon>
    </lineage>
</organism>
<evidence type="ECO:0000256" key="5">
    <source>
        <dbReference type="ARBA" id="ARBA00023136"/>
    </source>
</evidence>
<dbReference type="GO" id="GO:0000422">
    <property type="term" value="P:autophagy of mitochondrion"/>
    <property type="evidence" value="ECO:0007669"/>
    <property type="project" value="TreeGrafter"/>
</dbReference>
<dbReference type="GO" id="GO:0034727">
    <property type="term" value="P:piecemeal microautophagy of the nucleus"/>
    <property type="evidence" value="ECO:0007669"/>
    <property type="project" value="TreeGrafter"/>
</dbReference>
<dbReference type="RefSeq" id="XP_002583393.1">
    <property type="nucleotide sequence ID" value="XM_002583347.1"/>
</dbReference>
<proteinExistence type="inferred from homology"/>
<comment type="subcellular location">
    <subcellularLocation>
        <location evidence="7">Cytoplasm</location>
    </subcellularLocation>
    <subcellularLocation>
        <location evidence="7">Preautophagosomal structure membrane</location>
        <topology evidence="7">Peripheral membrane protein</topology>
    </subcellularLocation>
</comment>
<comment type="similarity">
    <text evidence="1 7">Belongs to the ATG17 family.</text>
</comment>
<evidence type="ECO:0000256" key="6">
    <source>
        <dbReference type="ARBA" id="ARBA00024948"/>
    </source>
</evidence>
<protein>
    <recommendedName>
        <fullName evidence="2 7">Autophagy-related protein 17</fullName>
    </recommendedName>
</protein>
<keyword evidence="5" id="KW-0472">Membrane</keyword>
<dbReference type="InParanoid" id="C4JXI7"/>
<dbReference type="OrthoDB" id="1937984at2759"/>
<evidence type="ECO:0000256" key="8">
    <source>
        <dbReference type="SAM" id="Coils"/>
    </source>
</evidence>
<keyword evidence="12" id="KW-1185">Reference proteome</keyword>
<dbReference type="Proteomes" id="UP000002058">
    <property type="component" value="Unassembled WGS sequence"/>
</dbReference>
<dbReference type="InterPro" id="IPR007240">
    <property type="entry name" value="Atg17"/>
</dbReference>
<keyword evidence="4 7" id="KW-0072">Autophagy</keyword>
<evidence type="ECO:0000256" key="2">
    <source>
        <dbReference type="ARBA" id="ARBA00013806"/>
    </source>
</evidence>
<dbReference type="GO" id="GO:0000045">
    <property type="term" value="P:autophagosome assembly"/>
    <property type="evidence" value="ECO:0007669"/>
    <property type="project" value="TreeGrafter"/>
</dbReference>
<evidence type="ECO:0000256" key="4">
    <source>
        <dbReference type="ARBA" id="ARBA00023006"/>
    </source>
</evidence>
<dbReference type="GO" id="GO:0030295">
    <property type="term" value="F:protein kinase activator activity"/>
    <property type="evidence" value="ECO:0007669"/>
    <property type="project" value="TreeGrafter"/>
</dbReference>
<keyword evidence="3 7" id="KW-0963">Cytoplasm</keyword>
<feature type="coiled-coil region" evidence="8">
    <location>
        <begin position="320"/>
        <end position="347"/>
    </location>
</feature>
<dbReference type="EMBL" id="CH476618">
    <property type="protein sequence ID" value="EEP81495.1"/>
    <property type="molecule type" value="Genomic_DNA"/>
</dbReference>
<evidence type="ECO:0000313" key="12">
    <source>
        <dbReference type="Proteomes" id="UP000002058"/>
    </source>
</evidence>
<dbReference type="HOGENOM" id="CLU_028356_0_0_1"/>
<dbReference type="InterPro" id="IPR045326">
    <property type="entry name" value="ATG17-like_dom"/>
</dbReference>
<feature type="region of interest" description="Disordered" evidence="9">
    <location>
        <begin position="503"/>
        <end position="543"/>
    </location>
</feature>
<comment type="function">
    <text evidence="6">Autophagy-specific protein that functions in response to autophagy-inducing signals as a scaffold to recruit other ATG proteins to organize pre-autophagosomal structure (PAS) formation. Modulates the timing and magnitude of the autophagy response, such as the size of the sequestering vesicles. Plays particularly a role in pexophagy and nucleophagy.</text>
</comment>
<evidence type="ECO:0000256" key="1">
    <source>
        <dbReference type="ARBA" id="ARBA00006259"/>
    </source>
</evidence>
<evidence type="ECO:0000256" key="3">
    <source>
        <dbReference type="ARBA" id="ARBA00022490"/>
    </source>
</evidence>
<dbReference type="STRING" id="336963.C4JXI7"/>
<dbReference type="eggNOG" id="ENOG502RYHP">
    <property type="taxonomic scope" value="Eukaryota"/>
</dbReference>
<comment type="function">
    <text evidence="7">Autophagy-specific protein that functions in response to autophagy-inducing signals as a scaffold to recruit other ATG proteins to organize preautophagosomal structure (PAS) formation. Modulates the timing and magnitude of the autophagy response, such as the size of the sequestering vesicles. Plays particularly a role in pexophagy and nucleophagy.</text>
</comment>
<dbReference type="PANTHER" id="PTHR28005:SF1">
    <property type="entry name" value="AUTOPHAGY-RELATED PROTEIN 17"/>
    <property type="match status" value="1"/>
</dbReference>
<dbReference type="GO" id="GO:0034045">
    <property type="term" value="C:phagophore assembly site membrane"/>
    <property type="evidence" value="ECO:0007669"/>
    <property type="project" value="UniProtKB-SubCell"/>
</dbReference>
<evidence type="ECO:0000256" key="7">
    <source>
        <dbReference type="RuleBase" id="RU368080"/>
    </source>
</evidence>
<dbReference type="GO" id="GO:0060090">
    <property type="term" value="F:molecular adaptor activity"/>
    <property type="evidence" value="ECO:0007669"/>
    <property type="project" value="TreeGrafter"/>
</dbReference>
<name>C4JXI7_UNCRE</name>
<reference evidence="12" key="1">
    <citation type="journal article" date="2009" name="Genome Res.">
        <title>Comparative genomic analyses of the human fungal pathogens Coccidioides and their relatives.</title>
        <authorList>
            <person name="Sharpton T.J."/>
            <person name="Stajich J.E."/>
            <person name="Rounsley S.D."/>
            <person name="Gardner M.J."/>
            <person name="Wortman J.R."/>
            <person name="Jordar V.S."/>
            <person name="Maiti R."/>
            <person name="Kodira C.D."/>
            <person name="Neafsey D.E."/>
            <person name="Zeng Q."/>
            <person name="Hung C.-Y."/>
            <person name="McMahan C."/>
            <person name="Muszewska A."/>
            <person name="Grynberg M."/>
            <person name="Mandel M.A."/>
            <person name="Kellner E.M."/>
            <person name="Barker B.M."/>
            <person name="Galgiani J.N."/>
            <person name="Orbach M.J."/>
            <person name="Kirkland T.N."/>
            <person name="Cole G.T."/>
            <person name="Henn M.R."/>
            <person name="Birren B.W."/>
            <person name="Taylor J.W."/>
        </authorList>
    </citation>
    <scope>NUCLEOTIDE SEQUENCE [LARGE SCALE GENOMIC DNA]</scope>
    <source>
        <strain evidence="12">UAMH 1704</strain>
    </source>
</reference>
<dbReference type="KEGG" id="ure:UREG_06360"/>
<keyword evidence="8" id="KW-0175">Coiled coil</keyword>
<accession>C4JXI7</accession>
<evidence type="ECO:0000259" key="10">
    <source>
        <dbReference type="Pfam" id="PF04108"/>
    </source>
</evidence>